<dbReference type="Gene3D" id="3.10.180.10">
    <property type="entry name" value="2,3-Dihydroxybiphenyl 1,2-Dioxygenase, domain 1"/>
    <property type="match status" value="1"/>
</dbReference>
<dbReference type="EMBL" id="FNGS01000013">
    <property type="protein sequence ID" value="SDN08968.1"/>
    <property type="molecule type" value="Genomic_DNA"/>
</dbReference>
<evidence type="ECO:0000313" key="3">
    <source>
        <dbReference type="Proteomes" id="UP000198901"/>
    </source>
</evidence>
<protein>
    <submittedName>
        <fullName evidence="2">Catechol 2,3-dioxygenase</fullName>
    </submittedName>
</protein>
<dbReference type="GO" id="GO:0051213">
    <property type="term" value="F:dioxygenase activity"/>
    <property type="evidence" value="ECO:0007669"/>
    <property type="project" value="UniProtKB-KW"/>
</dbReference>
<dbReference type="PANTHER" id="PTHR46142">
    <property type="match status" value="1"/>
</dbReference>
<keyword evidence="2" id="KW-0223">Dioxygenase</keyword>
<dbReference type="OrthoDB" id="192739at2"/>
<feature type="domain" description="VOC" evidence="1">
    <location>
        <begin position="5"/>
        <end position="122"/>
    </location>
</feature>
<dbReference type="PROSITE" id="PS51819">
    <property type="entry name" value="VOC"/>
    <property type="match status" value="1"/>
</dbReference>
<dbReference type="PANTHER" id="PTHR46142:SF3">
    <property type="entry name" value="F18B13.24 PROTEIN"/>
    <property type="match status" value="1"/>
</dbReference>
<dbReference type="STRING" id="563176.SAMN04488090_4956"/>
<dbReference type="InterPro" id="IPR029068">
    <property type="entry name" value="Glyas_Bleomycin-R_OHBP_Dase"/>
</dbReference>
<proteinExistence type="predicted"/>
<dbReference type="SUPFAM" id="SSF54593">
    <property type="entry name" value="Glyoxalase/Bleomycin resistance protein/Dihydroxybiphenyl dioxygenase"/>
    <property type="match status" value="1"/>
</dbReference>
<dbReference type="Proteomes" id="UP000198901">
    <property type="component" value="Unassembled WGS sequence"/>
</dbReference>
<name>A0A1G9YIC0_9BACT</name>
<evidence type="ECO:0000313" key="2">
    <source>
        <dbReference type="EMBL" id="SDN08968.1"/>
    </source>
</evidence>
<dbReference type="RefSeq" id="WP_093209149.1">
    <property type="nucleotide sequence ID" value="NZ_FNGS01000013.1"/>
</dbReference>
<accession>A0A1G9YIC0</accession>
<evidence type="ECO:0000259" key="1">
    <source>
        <dbReference type="PROSITE" id="PS51819"/>
    </source>
</evidence>
<keyword evidence="3" id="KW-1185">Reference proteome</keyword>
<sequence length="122" mass="13934">MKILELDHVALYVADTEKSIHFYGEILEWKSLPRPAFDFPGAWFSLGGNKQLHLLGARTEPLHEGTLGSRKNHFAIKVPDILETEAFLRSKGLAFRGPKARPDGIRQIFLQDPDGYWIEFNE</sequence>
<organism evidence="2 3">
    <name type="scientific">Siphonobacter aquaeclarae</name>
    <dbReference type="NCBI Taxonomy" id="563176"/>
    <lineage>
        <taxon>Bacteria</taxon>
        <taxon>Pseudomonadati</taxon>
        <taxon>Bacteroidota</taxon>
        <taxon>Cytophagia</taxon>
        <taxon>Cytophagales</taxon>
        <taxon>Cytophagaceae</taxon>
        <taxon>Siphonobacter</taxon>
    </lineage>
</organism>
<dbReference type="InterPro" id="IPR004360">
    <property type="entry name" value="Glyas_Fos-R_dOase_dom"/>
</dbReference>
<dbReference type="InterPro" id="IPR037523">
    <property type="entry name" value="VOC_core"/>
</dbReference>
<keyword evidence="2" id="KW-0560">Oxidoreductase</keyword>
<gene>
    <name evidence="2" type="ORF">SAMN04488090_4956</name>
</gene>
<reference evidence="2 3" key="1">
    <citation type="submission" date="2016-10" db="EMBL/GenBank/DDBJ databases">
        <authorList>
            <person name="de Groot N.N."/>
        </authorList>
    </citation>
    <scope>NUCLEOTIDE SEQUENCE [LARGE SCALE GENOMIC DNA]</scope>
    <source>
        <strain evidence="2 3">DSM 21668</strain>
    </source>
</reference>
<dbReference type="AlphaFoldDB" id="A0A1G9YIC0"/>
<dbReference type="Pfam" id="PF00903">
    <property type="entry name" value="Glyoxalase"/>
    <property type="match status" value="1"/>
</dbReference>